<name>A0ABW2DSK2_9BACT</name>
<dbReference type="Gene3D" id="3.40.50.1000">
    <property type="entry name" value="HAD superfamily/HAD-like"/>
    <property type="match status" value="1"/>
</dbReference>
<dbReference type="SFLD" id="SFLDG01140">
    <property type="entry name" value="C2.B:_Phosphomannomutase_and_P"/>
    <property type="match status" value="1"/>
</dbReference>
<dbReference type="InterPro" id="IPR000150">
    <property type="entry name" value="Cof"/>
</dbReference>
<evidence type="ECO:0000313" key="2">
    <source>
        <dbReference type="Proteomes" id="UP001596405"/>
    </source>
</evidence>
<dbReference type="Pfam" id="PF08282">
    <property type="entry name" value="Hydrolase_3"/>
    <property type="match status" value="1"/>
</dbReference>
<accession>A0ABW2DSK2</accession>
<reference evidence="2" key="1">
    <citation type="journal article" date="2019" name="Int. J. Syst. Evol. Microbiol.">
        <title>The Global Catalogue of Microorganisms (GCM) 10K type strain sequencing project: providing services to taxonomists for standard genome sequencing and annotation.</title>
        <authorList>
            <consortium name="The Broad Institute Genomics Platform"/>
            <consortium name="The Broad Institute Genome Sequencing Center for Infectious Disease"/>
            <person name="Wu L."/>
            <person name="Ma J."/>
        </authorList>
    </citation>
    <scope>NUCLEOTIDE SEQUENCE [LARGE SCALE GENOMIC DNA]</scope>
    <source>
        <strain evidence="2">CGMCC 4.7393</strain>
    </source>
</reference>
<dbReference type="EC" id="3.1.3.-" evidence="1"/>
<comment type="caution">
    <text evidence="1">The sequence shown here is derived from an EMBL/GenBank/DDBJ whole genome shotgun (WGS) entry which is preliminary data.</text>
</comment>
<dbReference type="SUPFAM" id="SSF56784">
    <property type="entry name" value="HAD-like"/>
    <property type="match status" value="1"/>
</dbReference>
<dbReference type="Proteomes" id="UP001596405">
    <property type="component" value="Unassembled WGS sequence"/>
</dbReference>
<dbReference type="PANTHER" id="PTHR10000">
    <property type="entry name" value="PHOSPHOSERINE PHOSPHATASE"/>
    <property type="match status" value="1"/>
</dbReference>
<keyword evidence="1" id="KW-0378">Hydrolase</keyword>
<dbReference type="GO" id="GO:0016787">
    <property type="term" value="F:hydrolase activity"/>
    <property type="evidence" value="ECO:0007669"/>
    <property type="project" value="UniProtKB-KW"/>
</dbReference>
<gene>
    <name evidence="1" type="ORF">ACFQHR_17390</name>
</gene>
<dbReference type="Gene3D" id="3.30.1240.10">
    <property type="match status" value="1"/>
</dbReference>
<proteinExistence type="predicted"/>
<dbReference type="InterPro" id="IPR023214">
    <property type="entry name" value="HAD_sf"/>
</dbReference>
<dbReference type="NCBIfam" id="TIGR00099">
    <property type="entry name" value="Cof-subfamily"/>
    <property type="match status" value="1"/>
</dbReference>
<dbReference type="EMBL" id="JBHSYQ010000015">
    <property type="protein sequence ID" value="MFC6999413.1"/>
    <property type="molecule type" value="Genomic_DNA"/>
</dbReference>
<dbReference type="CDD" id="cd07516">
    <property type="entry name" value="HAD_Pase"/>
    <property type="match status" value="1"/>
</dbReference>
<keyword evidence="2" id="KW-1185">Reference proteome</keyword>
<dbReference type="InterPro" id="IPR036412">
    <property type="entry name" value="HAD-like_sf"/>
</dbReference>
<dbReference type="NCBIfam" id="TIGR01484">
    <property type="entry name" value="HAD-SF-IIB"/>
    <property type="match status" value="2"/>
</dbReference>
<dbReference type="SFLD" id="SFLDS00003">
    <property type="entry name" value="Haloacid_Dehalogenase"/>
    <property type="match status" value="1"/>
</dbReference>
<evidence type="ECO:0000313" key="1">
    <source>
        <dbReference type="EMBL" id="MFC6999413.1"/>
    </source>
</evidence>
<sequence>MNIRAICTDIDGTLLNSDRELSARTIAAVKALNNKIPFILASSRMPSAMRHLQQELGILNQPMICFNGGYVLLFEEGSPNTPVVLDTVQIPASICQTIFDLSNGTDIHVSLYVNDEWHAPQQDQWTEREIRNTKVNPTISKIEEILSSWKSAESGAHKVMCMGSEEAIATMADALEKQFAEEIYVYRSKSTYLEIAPRSISKATALELLLKHSYDIPMAEVMAFGDNYNDIEMLQAVSHGIAVGNAREEVKAVAKEVTLPSIQDGVAVAIEKYLLQE</sequence>
<dbReference type="RefSeq" id="WP_066616028.1">
    <property type="nucleotide sequence ID" value="NZ_JBHSYQ010000015.1"/>
</dbReference>
<dbReference type="InterPro" id="IPR006379">
    <property type="entry name" value="HAD-SF_hydro_IIB"/>
</dbReference>
<protein>
    <submittedName>
        <fullName evidence="1">Cof-type HAD-IIB family hydrolase</fullName>
        <ecNumber evidence="1">3.1.3.-</ecNumber>
    </submittedName>
</protein>
<organism evidence="1 2">
    <name type="scientific">Rufibacter roseus</name>
    <dbReference type="NCBI Taxonomy" id="1567108"/>
    <lineage>
        <taxon>Bacteria</taxon>
        <taxon>Pseudomonadati</taxon>
        <taxon>Bacteroidota</taxon>
        <taxon>Cytophagia</taxon>
        <taxon>Cytophagales</taxon>
        <taxon>Hymenobacteraceae</taxon>
        <taxon>Rufibacter</taxon>
    </lineage>
</organism>
<dbReference type="PROSITE" id="PS01228">
    <property type="entry name" value="COF_1"/>
    <property type="match status" value="1"/>
</dbReference>
<dbReference type="PANTHER" id="PTHR10000:SF8">
    <property type="entry name" value="HAD SUPERFAMILY HYDROLASE-LIKE, TYPE 3"/>
    <property type="match status" value="1"/>
</dbReference>